<feature type="domain" description="CCD97-like C-terminal" evidence="2">
    <location>
        <begin position="99"/>
        <end position="290"/>
    </location>
</feature>
<dbReference type="PANTHER" id="PTHR31840:SF1">
    <property type="entry name" value="COILED-COIL DOMAIN-CONTAINING PROTEIN 97"/>
    <property type="match status" value="1"/>
</dbReference>
<dbReference type="OMA" id="LDVYMRH"/>
<accession>A0A484B6C0</accession>
<dbReference type="AlphaFoldDB" id="A0A484B6C0"/>
<reference evidence="3 4" key="1">
    <citation type="journal article" date="2019" name="J. Hered.">
        <title>An Improved Genome Assembly for Drosophila navojoa, the Basal Species in the mojavensis Cluster.</title>
        <authorList>
            <person name="Vanderlinde T."/>
            <person name="Dupim E.G."/>
            <person name="Nazario-Yepiz N.O."/>
            <person name="Carvalho A.B."/>
        </authorList>
    </citation>
    <scope>NUCLEOTIDE SEQUENCE [LARGE SCALE GENOMIC DNA]</scope>
    <source>
        <strain evidence="3">Navoj_Jal97</strain>
        <tissue evidence="3">Whole organism</tissue>
    </source>
</reference>
<organism evidence="3 4">
    <name type="scientific">Drosophila navojoa</name>
    <name type="common">Fruit fly</name>
    <dbReference type="NCBI Taxonomy" id="7232"/>
    <lineage>
        <taxon>Eukaryota</taxon>
        <taxon>Metazoa</taxon>
        <taxon>Ecdysozoa</taxon>
        <taxon>Arthropoda</taxon>
        <taxon>Hexapoda</taxon>
        <taxon>Insecta</taxon>
        <taxon>Pterygota</taxon>
        <taxon>Neoptera</taxon>
        <taxon>Endopterygota</taxon>
        <taxon>Diptera</taxon>
        <taxon>Brachycera</taxon>
        <taxon>Muscomorpha</taxon>
        <taxon>Ephydroidea</taxon>
        <taxon>Drosophilidae</taxon>
        <taxon>Drosophila</taxon>
    </lineage>
</organism>
<protein>
    <recommendedName>
        <fullName evidence="2">CCD97-like C-terminal domain-containing protein</fullName>
    </recommendedName>
</protein>
<evidence type="ECO:0000259" key="2">
    <source>
        <dbReference type="Pfam" id="PF09747"/>
    </source>
</evidence>
<dbReference type="Pfam" id="PF09747">
    <property type="entry name" value="CCD97-like_C"/>
    <property type="match status" value="1"/>
</dbReference>
<gene>
    <name evidence="3" type="ORF">AWZ03_009286</name>
</gene>
<proteinExistence type="predicted"/>
<sequence>MDIFKALAENANIIFKSQQIDDPELNLEEKQQIAQDAYQKNRENFLIRFGSYLTEQQLSDFQTVGVTEPIKANENLQEIILLLDDFKRKLLSRGVCIKNRRYHAMQQLLQQGEYFSEHEMMQRAPELYQELVGQYLTEQEKKQRDSYDVRNTSFSGILMHTLEQKQRDELLQQTIQTSTVIQEPPTNNVDCEVPAACRQQWGGFEDDEPVACSSSRNTQSSLAPTNTIVTPEYYNPGERELLRNEFMGLMKERFLSGQDTDFDYTAVDDNAQLDDLKQIERDEEDAYFESSDGEDTVAAPADNDEGEDDLEVYMRHLNQHHSLQH</sequence>
<feature type="compositionally biased region" description="Acidic residues" evidence="1">
    <location>
        <begin position="284"/>
        <end position="295"/>
    </location>
</feature>
<evidence type="ECO:0000313" key="4">
    <source>
        <dbReference type="Proteomes" id="UP000295192"/>
    </source>
</evidence>
<dbReference type="Proteomes" id="UP000295192">
    <property type="component" value="Unassembled WGS sequence"/>
</dbReference>
<feature type="compositionally biased region" description="Polar residues" evidence="1">
    <location>
        <begin position="212"/>
        <end position="229"/>
    </location>
</feature>
<comment type="caution">
    <text evidence="3">The sequence shown here is derived from an EMBL/GenBank/DDBJ whole genome shotgun (WGS) entry which is preliminary data.</text>
</comment>
<dbReference type="OrthoDB" id="333176at2759"/>
<evidence type="ECO:0000313" key="3">
    <source>
        <dbReference type="EMBL" id="TDG44313.1"/>
    </source>
</evidence>
<keyword evidence="4" id="KW-1185">Reference proteome</keyword>
<dbReference type="InterPro" id="IPR018613">
    <property type="entry name" value="Ccdc97-like"/>
</dbReference>
<name>A0A484B6C0_DRONA</name>
<dbReference type="PANTHER" id="PTHR31840">
    <property type="entry name" value="COILED-COIL DOMAIN-CONTAINING PROTEIN 97"/>
    <property type="match status" value="1"/>
</dbReference>
<dbReference type="InterPro" id="IPR040233">
    <property type="entry name" value="CCD97-like_C"/>
</dbReference>
<feature type="region of interest" description="Disordered" evidence="1">
    <location>
        <begin position="208"/>
        <end position="230"/>
    </location>
</feature>
<dbReference type="STRING" id="7232.A0A484B6C0"/>
<evidence type="ECO:0000256" key="1">
    <source>
        <dbReference type="SAM" id="MobiDB-lite"/>
    </source>
</evidence>
<feature type="region of interest" description="Disordered" evidence="1">
    <location>
        <begin position="284"/>
        <end position="306"/>
    </location>
</feature>
<dbReference type="EMBL" id="LSRL02000109">
    <property type="protein sequence ID" value="TDG44313.1"/>
    <property type="molecule type" value="Genomic_DNA"/>
</dbReference>